<reference evidence="1" key="1">
    <citation type="journal article" date="2020" name="mSystems">
        <title>Genome- and Community-Level Interaction Insights into Carbon Utilization and Element Cycling Functions of Hydrothermarchaeota in Hydrothermal Sediment.</title>
        <authorList>
            <person name="Zhou Z."/>
            <person name="Liu Y."/>
            <person name="Xu W."/>
            <person name="Pan J."/>
            <person name="Luo Z.H."/>
            <person name="Li M."/>
        </authorList>
    </citation>
    <scope>NUCLEOTIDE SEQUENCE [LARGE SCALE GENOMIC DNA]</scope>
    <source>
        <strain evidence="1">HyVt-503</strain>
    </source>
</reference>
<dbReference type="Gene3D" id="3.40.50.2300">
    <property type="match status" value="1"/>
</dbReference>
<dbReference type="AlphaFoldDB" id="A0A7V2WSF3"/>
<dbReference type="EMBL" id="DRND01000109">
    <property type="protein sequence ID" value="HFC46497.1"/>
    <property type="molecule type" value="Genomic_DNA"/>
</dbReference>
<name>A0A7V2WSF3_9BACT</name>
<evidence type="ECO:0008006" key="2">
    <source>
        <dbReference type="Google" id="ProtNLM"/>
    </source>
</evidence>
<comment type="caution">
    <text evidence="1">The sequence shown here is derived from an EMBL/GenBank/DDBJ whole genome shotgun (WGS) entry which is preliminary data.</text>
</comment>
<proteinExistence type="predicted"/>
<protein>
    <recommendedName>
        <fullName evidence="2">ABC transporter substrate-binding protein</fullName>
    </recommendedName>
</protein>
<dbReference type="Proteomes" id="UP000885797">
    <property type="component" value="Unassembled WGS sequence"/>
</dbReference>
<accession>A0A7V2WSF3</accession>
<sequence>MQGYRFLSSVVEMRGLIVVILFFCTLFFSARVYSSEPVSQVLIAYRNDITIHKILLNGLMASLKADYFTEKKVKTIGLTGDKNTWPLTGEKKADLAVALGDSALKFVLEQADIRRGIYLLISNPEIKESADRKGVWTGTTLWVPLGIQLSVIKEMYPNLKRIGIVVGKDTLPRLKREINQVKSDRIMPLTIVTIDRPRGLLKEISTLFPKIDAFLFYPDPVIFNSATIGEILRLQKEFLVPVVAPAPAIAQMGACIAVYYDLNELLREIVHHITRAPFDDFDKECCVRVSINVNTTKMLNADWLLIPAKGKEKISFIKN</sequence>
<dbReference type="PANTHER" id="PTHR35271:SF1">
    <property type="entry name" value="ABC TRANSPORTER, SUBSTRATE-BINDING LIPOPROTEIN"/>
    <property type="match status" value="1"/>
</dbReference>
<dbReference type="InterPro" id="IPR007487">
    <property type="entry name" value="ABC_transpt-TYRBP-like"/>
</dbReference>
<evidence type="ECO:0000313" key="1">
    <source>
        <dbReference type="EMBL" id="HFC46497.1"/>
    </source>
</evidence>
<organism evidence="1">
    <name type="scientific">Dissulfuribacter thermophilus</name>
    <dbReference type="NCBI Taxonomy" id="1156395"/>
    <lineage>
        <taxon>Bacteria</taxon>
        <taxon>Pseudomonadati</taxon>
        <taxon>Thermodesulfobacteriota</taxon>
        <taxon>Dissulfuribacteria</taxon>
        <taxon>Dissulfuribacterales</taxon>
        <taxon>Dissulfuribacteraceae</taxon>
        <taxon>Dissulfuribacter</taxon>
    </lineage>
</organism>
<gene>
    <name evidence="1" type="ORF">ENJ63_01300</name>
</gene>
<dbReference type="PANTHER" id="PTHR35271">
    <property type="entry name" value="ABC TRANSPORTER, SUBSTRATE-BINDING LIPOPROTEIN-RELATED"/>
    <property type="match status" value="1"/>
</dbReference>